<accession>A0A6A5F858</accession>
<sequence>MDPNYDCMGHSRRRSSGPLHRLASDFGLCPLHQWQIQEGRVVALRSLLFFYTKTKIMTKNCCSPELACQATWKLSSSSSSSVNIKLFTINIL</sequence>
<evidence type="ECO:0000313" key="2">
    <source>
        <dbReference type="Proteomes" id="UP000465112"/>
    </source>
</evidence>
<dbReference type="AlphaFoldDB" id="A0A6A5F858"/>
<keyword evidence="2" id="KW-1185">Reference proteome</keyword>
<protein>
    <submittedName>
        <fullName evidence="1">Uncharacterized protein</fullName>
    </submittedName>
</protein>
<gene>
    <name evidence="1" type="ORF">PFLUV_G00137380</name>
</gene>
<proteinExistence type="predicted"/>
<organism evidence="1 2">
    <name type="scientific">Perca fluviatilis</name>
    <name type="common">European perch</name>
    <dbReference type="NCBI Taxonomy" id="8168"/>
    <lineage>
        <taxon>Eukaryota</taxon>
        <taxon>Metazoa</taxon>
        <taxon>Chordata</taxon>
        <taxon>Craniata</taxon>
        <taxon>Vertebrata</taxon>
        <taxon>Euteleostomi</taxon>
        <taxon>Actinopterygii</taxon>
        <taxon>Neopterygii</taxon>
        <taxon>Teleostei</taxon>
        <taxon>Neoteleostei</taxon>
        <taxon>Acanthomorphata</taxon>
        <taxon>Eupercaria</taxon>
        <taxon>Perciformes</taxon>
        <taxon>Percoidei</taxon>
        <taxon>Percidae</taxon>
        <taxon>Percinae</taxon>
        <taxon>Perca</taxon>
    </lineage>
</organism>
<dbReference type="Proteomes" id="UP000465112">
    <property type="component" value="Chromosome 11"/>
</dbReference>
<dbReference type="EMBL" id="VHII01000011">
    <property type="protein sequence ID" value="KAF1383972.1"/>
    <property type="molecule type" value="Genomic_DNA"/>
</dbReference>
<evidence type="ECO:0000313" key="1">
    <source>
        <dbReference type="EMBL" id="KAF1383972.1"/>
    </source>
</evidence>
<comment type="caution">
    <text evidence="1">The sequence shown here is derived from an EMBL/GenBank/DDBJ whole genome shotgun (WGS) entry which is preliminary data.</text>
</comment>
<name>A0A6A5F858_PERFL</name>
<reference evidence="1 2" key="1">
    <citation type="submission" date="2019-06" db="EMBL/GenBank/DDBJ databases">
        <title>A chromosome-scale genome assembly of the European perch, Perca fluviatilis.</title>
        <authorList>
            <person name="Roques C."/>
            <person name="Zahm M."/>
            <person name="Cabau C."/>
            <person name="Klopp C."/>
            <person name="Bouchez O."/>
            <person name="Donnadieu C."/>
            <person name="Kuhl H."/>
            <person name="Gislard M."/>
            <person name="Guendouz S."/>
            <person name="Journot L."/>
            <person name="Haffray P."/>
            <person name="Bestin A."/>
            <person name="Morvezen R."/>
            <person name="Feron R."/>
            <person name="Wen M."/>
            <person name="Jouanno E."/>
            <person name="Herpin A."/>
            <person name="Schartl M."/>
            <person name="Postlethwait J."/>
            <person name="Schaerlinger B."/>
            <person name="Chardard D."/>
            <person name="Lecocq T."/>
            <person name="Poncet C."/>
            <person name="Jaffrelo L."/>
            <person name="Lampietro C."/>
            <person name="Guiguen Y."/>
        </authorList>
    </citation>
    <scope>NUCLEOTIDE SEQUENCE [LARGE SCALE GENOMIC DNA]</scope>
    <source>
        <tissue evidence="1">Blood</tissue>
    </source>
</reference>